<dbReference type="EMBL" id="BAAADU010000002">
    <property type="protein sequence ID" value="GAA0656787.1"/>
    <property type="molecule type" value="Genomic_DNA"/>
</dbReference>
<feature type="domain" description="Histidine kinase" evidence="10">
    <location>
        <begin position="33"/>
        <end position="160"/>
    </location>
</feature>
<dbReference type="InterPro" id="IPR004358">
    <property type="entry name" value="Sig_transdc_His_kin-like_C"/>
</dbReference>
<accession>A0AAV3T258</accession>
<dbReference type="GeneID" id="68573219"/>
<dbReference type="InterPro" id="IPR050428">
    <property type="entry name" value="TCS_sensor_his_kinase"/>
</dbReference>
<dbReference type="GO" id="GO:0000160">
    <property type="term" value="P:phosphorelay signal transduction system"/>
    <property type="evidence" value="ECO:0007669"/>
    <property type="project" value="TreeGrafter"/>
</dbReference>
<dbReference type="EC" id="2.7.13.3" evidence="3"/>
<reference evidence="11 12" key="1">
    <citation type="journal article" date="2019" name="Int. J. Syst. Evol. Microbiol.">
        <title>The Global Catalogue of Microorganisms (GCM) 10K type strain sequencing project: providing services to taxonomists for standard genome sequencing and annotation.</title>
        <authorList>
            <consortium name="The Broad Institute Genomics Platform"/>
            <consortium name="The Broad Institute Genome Sequencing Center for Infectious Disease"/>
            <person name="Wu L."/>
            <person name="Ma J."/>
        </authorList>
    </citation>
    <scope>NUCLEOTIDE SEQUENCE [LARGE SCALE GENOMIC DNA]</scope>
    <source>
        <strain evidence="11 12">JCM 16327</strain>
    </source>
</reference>
<dbReference type="GO" id="GO:0004673">
    <property type="term" value="F:protein histidine kinase activity"/>
    <property type="evidence" value="ECO:0007669"/>
    <property type="project" value="UniProtKB-EC"/>
</dbReference>
<evidence type="ECO:0000256" key="3">
    <source>
        <dbReference type="ARBA" id="ARBA00012438"/>
    </source>
</evidence>
<dbReference type="PRINTS" id="PR00344">
    <property type="entry name" value="BCTRLSENSOR"/>
</dbReference>
<dbReference type="SUPFAM" id="SSF55874">
    <property type="entry name" value="ATPase domain of HSP90 chaperone/DNA topoisomerase II/histidine kinase"/>
    <property type="match status" value="1"/>
</dbReference>
<sequence>MSPEPTVRSRVLWVTSSAGPDGGRVADRTDRFEVFENGLDNAVTHNDASTPTVDVTVAETTTTAYVDDDGTHVPDPDRPHAVEEVECPGVTVEIADNGPGSPEDEREGVLETGVSQLSEPGSGFGLYLVKQLMAAYGGRIEIRENDPHGTVFELTFLAQPPAR</sequence>
<keyword evidence="5" id="KW-0808">Transferase</keyword>
<keyword evidence="12" id="KW-1185">Reference proteome</keyword>
<dbReference type="Pfam" id="PF02518">
    <property type="entry name" value="HATPase_c"/>
    <property type="match status" value="1"/>
</dbReference>
<protein>
    <recommendedName>
        <fullName evidence="3">histidine kinase</fullName>
        <ecNumber evidence="3">2.7.13.3</ecNumber>
    </recommendedName>
</protein>
<evidence type="ECO:0000256" key="6">
    <source>
        <dbReference type="ARBA" id="ARBA00022692"/>
    </source>
</evidence>
<dbReference type="RefSeq" id="WP_227259812.1">
    <property type="nucleotide sequence ID" value="NZ_BAAADU010000002.1"/>
</dbReference>
<dbReference type="PANTHER" id="PTHR45436:SF5">
    <property type="entry name" value="SENSOR HISTIDINE KINASE TRCS"/>
    <property type="match status" value="1"/>
</dbReference>
<evidence type="ECO:0000259" key="10">
    <source>
        <dbReference type="PROSITE" id="PS50109"/>
    </source>
</evidence>
<dbReference type="Gene3D" id="3.30.565.10">
    <property type="entry name" value="Histidine kinase-like ATPase, C-terminal domain"/>
    <property type="match status" value="1"/>
</dbReference>
<evidence type="ECO:0000256" key="7">
    <source>
        <dbReference type="ARBA" id="ARBA00022777"/>
    </source>
</evidence>
<comment type="caution">
    <text evidence="11">The sequence shown here is derived from an EMBL/GenBank/DDBJ whole genome shotgun (WGS) entry which is preliminary data.</text>
</comment>
<evidence type="ECO:0000256" key="8">
    <source>
        <dbReference type="ARBA" id="ARBA00022989"/>
    </source>
</evidence>
<keyword evidence="4" id="KW-0597">Phosphoprotein</keyword>
<organism evidence="11 12">
    <name type="scientific">Salarchaeum japonicum</name>
    <dbReference type="NCBI Taxonomy" id="555573"/>
    <lineage>
        <taxon>Archaea</taxon>
        <taxon>Methanobacteriati</taxon>
        <taxon>Methanobacteriota</taxon>
        <taxon>Stenosarchaea group</taxon>
        <taxon>Halobacteria</taxon>
        <taxon>Halobacteriales</taxon>
        <taxon>Halobacteriaceae</taxon>
    </lineage>
</organism>
<dbReference type="PROSITE" id="PS50109">
    <property type="entry name" value="HIS_KIN"/>
    <property type="match status" value="1"/>
</dbReference>
<dbReference type="Proteomes" id="UP001500194">
    <property type="component" value="Unassembled WGS sequence"/>
</dbReference>
<dbReference type="InterPro" id="IPR003594">
    <property type="entry name" value="HATPase_dom"/>
</dbReference>
<keyword evidence="7" id="KW-0418">Kinase</keyword>
<evidence type="ECO:0000256" key="4">
    <source>
        <dbReference type="ARBA" id="ARBA00022553"/>
    </source>
</evidence>
<evidence type="ECO:0000313" key="12">
    <source>
        <dbReference type="Proteomes" id="UP001500194"/>
    </source>
</evidence>
<keyword evidence="6" id="KW-0812">Transmembrane</keyword>
<dbReference type="AlphaFoldDB" id="A0AAV3T258"/>
<dbReference type="InterPro" id="IPR036890">
    <property type="entry name" value="HATPase_C_sf"/>
</dbReference>
<proteinExistence type="predicted"/>
<evidence type="ECO:0000256" key="9">
    <source>
        <dbReference type="ARBA" id="ARBA00023136"/>
    </source>
</evidence>
<evidence type="ECO:0000256" key="2">
    <source>
        <dbReference type="ARBA" id="ARBA00004370"/>
    </source>
</evidence>
<evidence type="ECO:0000256" key="1">
    <source>
        <dbReference type="ARBA" id="ARBA00000085"/>
    </source>
</evidence>
<evidence type="ECO:0000313" key="11">
    <source>
        <dbReference type="EMBL" id="GAA0656787.1"/>
    </source>
</evidence>
<dbReference type="InterPro" id="IPR005467">
    <property type="entry name" value="His_kinase_dom"/>
</dbReference>
<gene>
    <name evidence="11" type="ORF">GCM10009019_21010</name>
</gene>
<dbReference type="GO" id="GO:0005886">
    <property type="term" value="C:plasma membrane"/>
    <property type="evidence" value="ECO:0007669"/>
    <property type="project" value="TreeGrafter"/>
</dbReference>
<evidence type="ECO:0000256" key="5">
    <source>
        <dbReference type="ARBA" id="ARBA00022679"/>
    </source>
</evidence>
<keyword evidence="9" id="KW-0472">Membrane</keyword>
<keyword evidence="8" id="KW-1133">Transmembrane helix</keyword>
<name>A0AAV3T258_9EURY</name>
<dbReference type="PANTHER" id="PTHR45436">
    <property type="entry name" value="SENSOR HISTIDINE KINASE YKOH"/>
    <property type="match status" value="1"/>
</dbReference>
<comment type="subcellular location">
    <subcellularLocation>
        <location evidence="2">Membrane</location>
    </subcellularLocation>
</comment>
<dbReference type="SMART" id="SM00387">
    <property type="entry name" value="HATPase_c"/>
    <property type="match status" value="1"/>
</dbReference>
<comment type="catalytic activity">
    <reaction evidence="1">
        <text>ATP + protein L-histidine = ADP + protein N-phospho-L-histidine.</text>
        <dbReference type="EC" id="2.7.13.3"/>
    </reaction>
</comment>